<dbReference type="Gene3D" id="2.60.40.2100">
    <property type="match status" value="1"/>
</dbReference>
<evidence type="ECO:0000256" key="5">
    <source>
        <dbReference type="ARBA" id="ARBA00023139"/>
    </source>
</evidence>
<keyword evidence="6" id="KW-0998">Cell outer membrane</keyword>
<comment type="similarity">
    <text evidence="2">Belongs to the bacteroidetes fimbrillin superfamily. FimB/Mfa2 family.</text>
</comment>
<dbReference type="GO" id="GO:0009279">
    <property type="term" value="C:cell outer membrane"/>
    <property type="evidence" value="ECO:0007669"/>
    <property type="project" value="UniProtKB-SubCell"/>
</dbReference>
<evidence type="ECO:0000313" key="8">
    <source>
        <dbReference type="EMBL" id="MRY14564.1"/>
    </source>
</evidence>
<keyword evidence="5" id="KW-0564">Palmitate</keyword>
<dbReference type="EMBL" id="WKLP01000056">
    <property type="protein sequence ID" value="MRY14564.1"/>
    <property type="molecule type" value="Genomic_DNA"/>
</dbReference>
<evidence type="ECO:0000256" key="7">
    <source>
        <dbReference type="ARBA" id="ARBA00023288"/>
    </source>
</evidence>
<comment type="subcellular location">
    <subcellularLocation>
        <location evidence="1">Cell outer membrane</location>
    </subcellularLocation>
</comment>
<evidence type="ECO:0008006" key="9">
    <source>
        <dbReference type="Google" id="ProtNLM"/>
    </source>
</evidence>
<evidence type="ECO:0000256" key="4">
    <source>
        <dbReference type="ARBA" id="ARBA00023136"/>
    </source>
</evidence>
<reference evidence="8" key="1">
    <citation type="journal article" date="2019" name="Nat. Med.">
        <title>A library of human gut bacterial isolates paired with longitudinal multiomics data enables mechanistic microbiome research.</title>
        <authorList>
            <person name="Poyet M."/>
            <person name="Groussin M."/>
            <person name="Gibbons S.M."/>
            <person name="Avila-Pacheco J."/>
            <person name="Jiang X."/>
            <person name="Kearney S.M."/>
            <person name="Perrotta A.R."/>
            <person name="Berdy B."/>
            <person name="Zhao S."/>
            <person name="Lieberman T.D."/>
            <person name="Swanson P.K."/>
            <person name="Smith M."/>
            <person name="Roesemann S."/>
            <person name="Alexander J.E."/>
            <person name="Rich S.A."/>
            <person name="Livny J."/>
            <person name="Vlamakis H."/>
            <person name="Clish C."/>
            <person name="Bullock K."/>
            <person name="Deik A."/>
            <person name="Scott J."/>
            <person name="Pierce K.A."/>
            <person name="Xavier R.J."/>
            <person name="Alm E.J."/>
        </authorList>
    </citation>
    <scope>NUCLEOTIDE SEQUENCE</scope>
    <source>
        <strain evidence="8">BIOML-A4</strain>
    </source>
</reference>
<dbReference type="RefSeq" id="WP_010802927.1">
    <property type="nucleotide sequence ID" value="NZ_CAJSYT010000003.1"/>
</dbReference>
<evidence type="ECO:0000256" key="1">
    <source>
        <dbReference type="ARBA" id="ARBA00004442"/>
    </source>
</evidence>
<protein>
    <recommendedName>
        <fullName evidence="9">FimB/Mfa2 family fimbrial subunit</fullName>
    </recommendedName>
</protein>
<evidence type="ECO:0000256" key="3">
    <source>
        <dbReference type="ARBA" id="ARBA00022729"/>
    </source>
</evidence>
<keyword evidence="4" id="KW-0472">Membrane</keyword>
<dbReference type="PROSITE" id="PS51257">
    <property type="entry name" value="PROKAR_LIPOPROTEIN"/>
    <property type="match status" value="1"/>
</dbReference>
<name>A0A6G1ZKS4_9BACT</name>
<dbReference type="InterPro" id="IPR014941">
    <property type="entry name" value="FimB/Mfa2/Mfa3"/>
</dbReference>
<dbReference type="AlphaFoldDB" id="A0A6G1ZKS4"/>
<evidence type="ECO:0000256" key="6">
    <source>
        <dbReference type="ARBA" id="ARBA00023237"/>
    </source>
</evidence>
<proteinExistence type="inferred from homology"/>
<dbReference type="Pfam" id="PF08842">
    <property type="entry name" value="Mfa2"/>
    <property type="match status" value="1"/>
</dbReference>
<organism evidence="8">
    <name type="scientific">Parabacteroides goldsteinii</name>
    <dbReference type="NCBI Taxonomy" id="328812"/>
    <lineage>
        <taxon>Bacteria</taxon>
        <taxon>Pseudomonadati</taxon>
        <taxon>Bacteroidota</taxon>
        <taxon>Bacteroidia</taxon>
        <taxon>Bacteroidales</taxon>
        <taxon>Tannerellaceae</taxon>
        <taxon>Parabacteroides</taxon>
    </lineage>
</organism>
<gene>
    <name evidence="8" type="ORF">GKE01_24345</name>
</gene>
<keyword evidence="3" id="KW-0732">Signal</keyword>
<keyword evidence="7" id="KW-0449">Lipoprotein</keyword>
<comment type="caution">
    <text evidence="8">The sequence shown here is derived from an EMBL/GenBank/DDBJ whole genome shotgun (WGS) entry which is preliminary data.</text>
</comment>
<accession>A0A6G1ZKS4</accession>
<evidence type="ECO:0000256" key="2">
    <source>
        <dbReference type="ARBA" id="ARBA00007248"/>
    </source>
</evidence>
<sequence length="301" mass="34226">MKIKEILAACLLLAATGCTFTDEPQVCPYSTRIEYWYAGNTFENALPAYANSLRQYLFDEEGNLLATDQMRGDSVTFWNGELPAGRYTVVAWGNLENEETVTDSRMLTANGGTPPAYRGNTDRLYYGSATFETVDGEVCRRRIYLTQAHALLNITVEWRTTVLPSETGIFRMRLRGIHGSYGFTPAYEEILIPDEAVYTLPQTQSPFIQHETVAAMNYDGKVTGRFVTFRYTPDTHQLWSLWHNDNILVQEIDLYKFFNKLPVDLNRSLEQEFDLLITVYDDRIVVNQVSGTDWDEGGAIG</sequence>